<protein>
    <submittedName>
        <fullName evidence="2">Uncharacterized protein</fullName>
    </submittedName>
</protein>
<dbReference type="InterPro" id="IPR011047">
    <property type="entry name" value="Quinoprotein_ADH-like_sf"/>
</dbReference>
<gene>
    <name evidence="2" type="ORF">Ate02nite_24180</name>
</gene>
<dbReference type="InterPro" id="IPR015943">
    <property type="entry name" value="WD40/YVTN_repeat-like_dom_sf"/>
</dbReference>
<dbReference type="SUPFAM" id="SSF50998">
    <property type="entry name" value="Quinoprotein alcohol dehydrogenase-like"/>
    <property type="match status" value="1"/>
</dbReference>
<name>A0A919NJL2_9ACTN</name>
<organism evidence="2 3">
    <name type="scientific">Paractinoplanes tereljensis</name>
    <dbReference type="NCBI Taxonomy" id="571912"/>
    <lineage>
        <taxon>Bacteria</taxon>
        <taxon>Bacillati</taxon>
        <taxon>Actinomycetota</taxon>
        <taxon>Actinomycetes</taxon>
        <taxon>Micromonosporales</taxon>
        <taxon>Micromonosporaceae</taxon>
        <taxon>Paractinoplanes</taxon>
    </lineage>
</organism>
<dbReference type="Proteomes" id="UP000623608">
    <property type="component" value="Unassembled WGS sequence"/>
</dbReference>
<evidence type="ECO:0000313" key="3">
    <source>
        <dbReference type="Proteomes" id="UP000623608"/>
    </source>
</evidence>
<evidence type="ECO:0000313" key="2">
    <source>
        <dbReference type="EMBL" id="GIF19688.1"/>
    </source>
</evidence>
<feature type="chain" id="PRO_5036897264" evidence="1">
    <location>
        <begin position="27"/>
        <end position="378"/>
    </location>
</feature>
<reference evidence="2" key="1">
    <citation type="submission" date="2021-01" db="EMBL/GenBank/DDBJ databases">
        <title>Whole genome shotgun sequence of Actinoplanes tereljensis NBRC 105297.</title>
        <authorList>
            <person name="Komaki H."/>
            <person name="Tamura T."/>
        </authorList>
    </citation>
    <scope>NUCLEOTIDE SEQUENCE</scope>
    <source>
        <strain evidence="2">NBRC 105297</strain>
    </source>
</reference>
<accession>A0A919NJL2</accession>
<comment type="caution">
    <text evidence="2">The sequence shown here is derived from an EMBL/GenBank/DDBJ whole genome shotgun (WGS) entry which is preliminary data.</text>
</comment>
<proteinExistence type="predicted"/>
<evidence type="ECO:0000256" key="1">
    <source>
        <dbReference type="SAM" id="SignalP"/>
    </source>
</evidence>
<keyword evidence="3" id="KW-1185">Reference proteome</keyword>
<dbReference type="EMBL" id="BOMY01000016">
    <property type="protein sequence ID" value="GIF19688.1"/>
    <property type="molecule type" value="Genomic_DNA"/>
</dbReference>
<dbReference type="Gene3D" id="2.130.10.10">
    <property type="entry name" value="YVTN repeat-like/Quinoprotein amine dehydrogenase"/>
    <property type="match status" value="1"/>
</dbReference>
<dbReference type="AlphaFoldDB" id="A0A919NJL2"/>
<keyword evidence="1" id="KW-0732">Signal</keyword>
<sequence length="378" mass="39337">MSVLLRAVALVAILVFGLFAGLPAQATETGSRVLDSAPTFNGGVYAIAQRGPVVYLGGAFTTATYRGRTYPRLRLAALDARTGALLSWAPEADGTVRALVSTDDSIFVAGDFHAVGGHDRDSLAQLSPGSSAVLPFKHTLAGTAYTLASGNGRLYLGGSFTDVDGHPRTRLAAFSLRTGELDDRWRPRADDAVHTLVAYGGQVFAGGGFHTIDEVRGTLRLAVMHGKTGEVNEDFLPKAPAEVRSIAVDKAGVYAATAGVGGRAIAYSFKGKMRWQRVFDGDAAAIATLGGLTYVGGHFDSACLTAKNGAHGACVDGSQPRYKLAAVTASGELAPWAPQGNGIIGVRALSVNEDTGILVAGGDFTTINGLDRRRLAIF</sequence>
<dbReference type="RefSeq" id="WP_239147330.1">
    <property type="nucleotide sequence ID" value="NZ_BOMY01000016.1"/>
</dbReference>
<feature type="signal peptide" evidence="1">
    <location>
        <begin position="1"/>
        <end position="26"/>
    </location>
</feature>